<dbReference type="EMBL" id="QRBI01000095">
    <property type="protein sequence ID" value="RMC19386.1"/>
    <property type="molecule type" value="Genomic_DNA"/>
</dbReference>
<proteinExistence type="predicted"/>
<organism evidence="1 2">
    <name type="scientific">Hirundo rustica rustica</name>
    <dbReference type="NCBI Taxonomy" id="333673"/>
    <lineage>
        <taxon>Eukaryota</taxon>
        <taxon>Metazoa</taxon>
        <taxon>Chordata</taxon>
        <taxon>Craniata</taxon>
        <taxon>Vertebrata</taxon>
        <taxon>Euteleostomi</taxon>
        <taxon>Archelosauria</taxon>
        <taxon>Archosauria</taxon>
        <taxon>Dinosauria</taxon>
        <taxon>Saurischia</taxon>
        <taxon>Theropoda</taxon>
        <taxon>Coelurosauria</taxon>
        <taxon>Aves</taxon>
        <taxon>Neognathae</taxon>
        <taxon>Neoaves</taxon>
        <taxon>Telluraves</taxon>
        <taxon>Australaves</taxon>
        <taxon>Passeriformes</taxon>
        <taxon>Sylvioidea</taxon>
        <taxon>Hirundinidae</taxon>
        <taxon>Hirundo</taxon>
    </lineage>
</organism>
<keyword evidence="2" id="KW-1185">Reference proteome</keyword>
<reference evidence="1 2" key="1">
    <citation type="submission" date="2018-07" db="EMBL/GenBank/DDBJ databases">
        <title>A high quality draft genome assembly of the barn swallow (H. rustica rustica).</title>
        <authorList>
            <person name="Formenti G."/>
            <person name="Chiara M."/>
            <person name="Poveda L."/>
            <person name="Francoijs K.-J."/>
            <person name="Bonisoli-Alquati A."/>
            <person name="Canova L."/>
            <person name="Gianfranceschi L."/>
            <person name="Horner D.S."/>
            <person name="Saino N."/>
        </authorList>
    </citation>
    <scope>NUCLEOTIDE SEQUENCE [LARGE SCALE GENOMIC DNA]</scope>
    <source>
        <strain evidence="1">Chelidonia</strain>
        <tissue evidence="1">Blood</tissue>
    </source>
</reference>
<evidence type="ECO:0000313" key="1">
    <source>
        <dbReference type="EMBL" id="RMC19386.1"/>
    </source>
</evidence>
<sequence>MDISEQGFPSGVLFTVFINDIKKSTETVSKFKGSTKLSGAFDTPEVQETRGKKWAYGNIRRFYKNQCKVLNLGGENSKYKLSLEDE</sequence>
<accession>A0A3M0L2P9</accession>
<comment type="caution">
    <text evidence="1">The sequence shown here is derived from an EMBL/GenBank/DDBJ whole genome shotgun (WGS) entry which is preliminary data.</text>
</comment>
<name>A0A3M0L2P9_HIRRU</name>
<evidence type="ECO:0000313" key="2">
    <source>
        <dbReference type="Proteomes" id="UP000269221"/>
    </source>
</evidence>
<dbReference type="AlphaFoldDB" id="A0A3M0L2P9"/>
<protein>
    <submittedName>
        <fullName evidence="1">Uncharacterized protein</fullName>
    </submittedName>
</protein>
<dbReference type="Proteomes" id="UP000269221">
    <property type="component" value="Unassembled WGS sequence"/>
</dbReference>
<gene>
    <name evidence="1" type="ORF">DUI87_03996</name>
</gene>